<dbReference type="Pfam" id="PF02353">
    <property type="entry name" value="CMAS"/>
    <property type="match status" value="1"/>
</dbReference>
<dbReference type="Gene3D" id="3.40.50.150">
    <property type="entry name" value="Vaccinia Virus protein VP39"/>
    <property type="match status" value="1"/>
</dbReference>
<keyword evidence="7" id="KW-1185">Reference proteome</keyword>
<keyword evidence="2" id="KW-0489">Methyltransferase</keyword>
<evidence type="ECO:0000256" key="4">
    <source>
        <dbReference type="ARBA" id="ARBA00022691"/>
    </source>
</evidence>
<dbReference type="CDD" id="cd02440">
    <property type="entry name" value="AdoMet_MTases"/>
    <property type="match status" value="1"/>
</dbReference>
<evidence type="ECO:0008006" key="8">
    <source>
        <dbReference type="Google" id="ProtNLM"/>
    </source>
</evidence>
<dbReference type="GO" id="GO:0008610">
    <property type="term" value="P:lipid biosynthetic process"/>
    <property type="evidence" value="ECO:0007669"/>
    <property type="project" value="InterPro"/>
</dbReference>
<sequence length="462" mass="51755">MSIALNVHSLANCQKPASRSSLTLTLPSPQSWFTSFTRRSIHTFLSSAVVNGHLCVQDSEGEHHFGQYAKGDHTVRLVVHDLNAWKRIFMSGDLGFSEAFMMGELEVDDLKGIMDLWLENQSHMVGLSSAVGRVSSVLSALSNAMFGQTRSQARLNAIASYDQSNELFKAFLSTEMMYSCALWSEAEGGVNGDLESGPFAGDLEAAQQRKIKHVLTKARVQPGHRVLEFGTGWGGLAIEAARSFGCEVDTLTLSQEQKALAEERVRKAGLEGRVRVHLLDYRDIPAEFEHQFDAFVSIEMLEHVGAQYYKKYFQLVDFALKPQNATAVVTSSTFPESRYSGYQAEDFMRKYMWPNSCLPSATALVTAAQAASHGRFTLDGVENHAAHYPRTLRTWGRRLESNLKQEAMARSHPALRNYNEYQIFKRKWEYLFAYAGAGFMKGYITCHMLTFIRPNDIPDGLN</sequence>
<dbReference type="Proteomes" id="UP000308730">
    <property type="component" value="Unassembled WGS sequence"/>
</dbReference>
<dbReference type="AlphaFoldDB" id="A0A4S4MXV5"/>
<dbReference type="SUPFAM" id="SSF53335">
    <property type="entry name" value="S-adenosyl-L-methionine-dependent methyltransferases"/>
    <property type="match status" value="1"/>
</dbReference>
<keyword evidence="3" id="KW-0808">Transferase</keyword>
<dbReference type="GO" id="GO:0032259">
    <property type="term" value="P:methylation"/>
    <property type="evidence" value="ECO:0007669"/>
    <property type="project" value="UniProtKB-KW"/>
</dbReference>
<dbReference type="OrthoDB" id="8300214at2759"/>
<comment type="similarity">
    <text evidence="1">Belongs to the CFA/CMAS family.</text>
</comment>
<keyword evidence="5" id="KW-0443">Lipid metabolism</keyword>
<evidence type="ECO:0000256" key="5">
    <source>
        <dbReference type="ARBA" id="ARBA00023098"/>
    </source>
</evidence>
<keyword evidence="4" id="KW-0949">S-adenosyl-L-methionine</keyword>
<dbReference type="InterPro" id="IPR050723">
    <property type="entry name" value="CFA/CMAS"/>
</dbReference>
<protein>
    <recommendedName>
        <fullName evidence="8">Cyclopropane-fatty-acyl-phospholipid synthase</fullName>
    </recommendedName>
</protein>
<organism evidence="6 7">
    <name type="scientific">Antrodiella citrinella</name>
    <dbReference type="NCBI Taxonomy" id="2447956"/>
    <lineage>
        <taxon>Eukaryota</taxon>
        <taxon>Fungi</taxon>
        <taxon>Dikarya</taxon>
        <taxon>Basidiomycota</taxon>
        <taxon>Agaricomycotina</taxon>
        <taxon>Agaricomycetes</taxon>
        <taxon>Polyporales</taxon>
        <taxon>Steccherinaceae</taxon>
        <taxon>Antrodiella</taxon>
    </lineage>
</organism>
<dbReference type="InterPro" id="IPR003333">
    <property type="entry name" value="CMAS"/>
</dbReference>
<comment type="caution">
    <text evidence="6">The sequence shown here is derived from an EMBL/GenBank/DDBJ whole genome shotgun (WGS) entry which is preliminary data.</text>
</comment>
<dbReference type="GO" id="GO:0008168">
    <property type="term" value="F:methyltransferase activity"/>
    <property type="evidence" value="ECO:0007669"/>
    <property type="project" value="UniProtKB-KW"/>
</dbReference>
<proteinExistence type="inferred from homology"/>
<gene>
    <name evidence="6" type="ORF">EUX98_g3372</name>
</gene>
<evidence type="ECO:0000256" key="1">
    <source>
        <dbReference type="ARBA" id="ARBA00010815"/>
    </source>
</evidence>
<accession>A0A4S4MXV5</accession>
<evidence type="ECO:0000256" key="2">
    <source>
        <dbReference type="ARBA" id="ARBA00022603"/>
    </source>
</evidence>
<dbReference type="PANTHER" id="PTHR43667">
    <property type="entry name" value="CYCLOPROPANE-FATTY-ACYL-PHOSPHOLIPID SYNTHASE"/>
    <property type="match status" value="1"/>
</dbReference>
<evidence type="ECO:0000313" key="6">
    <source>
        <dbReference type="EMBL" id="THH30815.1"/>
    </source>
</evidence>
<evidence type="ECO:0000256" key="3">
    <source>
        <dbReference type="ARBA" id="ARBA00022679"/>
    </source>
</evidence>
<dbReference type="InterPro" id="IPR029063">
    <property type="entry name" value="SAM-dependent_MTases_sf"/>
</dbReference>
<name>A0A4S4MXV5_9APHY</name>
<dbReference type="PANTHER" id="PTHR43667:SF2">
    <property type="entry name" value="FATTY ACID C-METHYL TRANSFERASE"/>
    <property type="match status" value="1"/>
</dbReference>
<evidence type="ECO:0000313" key="7">
    <source>
        <dbReference type="Proteomes" id="UP000308730"/>
    </source>
</evidence>
<dbReference type="PIRSF" id="PIRSF003085">
    <property type="entry name" value="CMAS"/>
    <property type="match status" value="1"/>
</dbReference>
<dbReference type="EMBL" id="SGPM01000067">
    <property type="protein sequence ID" value="THH30815.1"/>
    <property type="molecule type" value="Genomic_DNA"/>
</dbReference>
<reference evidence="6 7" key="1">
    <citation type="submission" date="2019-02" db="EMBL/GenBank/DDBJ databases">
        <title>Genome sequencing of the rare red list fungi Antrodiella citrinella (Flaviporus citrinellus).</title>
        <authorList>
            <person name="Buettner E."/>
            <person name="Kellner H."/>
        </authorList>
    </citation>
    <scope>NUCLEOTIDE SEQUENCE [LARGE SCALE GENOMIC DNA]</scope>
    <source>
        <strain evidence="6 7">DSM 108506</strain>
    </source>
</reference>